<dbReference type="Gene3D" id="2.60.120.260">
    <property type="entry name" value="Galactose-binding domain-like"/>
    <property type="match status" value="1"/>
</dbReference>
<feature type="domain" description="F5/8 type C" evidence="5">
    <location>
        <begin position="59"/>
        <end position="156"/>
    </location>
</feature>
<evidence type="ECO:0000256" key="3">
    <source>
        <dbReference type="ARBA" id="ARBA00019956"/>
    </source>
</evidence>
<evidence type="ECO:0000313" key="7">
    <source>
        <dbReference type="Proteomes" id="UP000792457"/>
    </source>
</evidence>
<keyword evidence="4" id="KW-0539">Nucleus</keyword>
<protein>
    <recommendedName>
        <fullName evidence="3">Nuclear receptor 2C2-associated protein</fullName>
    </recommendedName>
</protein>
<keyword evidence="7" id="KW-1185">Reference proteome</keyword>
<name>A0A8K0JSE6_LADFU</name>
<gene>
    <name evidence="6" type="ORF">J437_LFUL003471</name>
</gene>
<accession>A0A8K0JSE6</accession>
<dbReference type="FunFam" id="2.60.120.260:FF:000070">
    <property type="entry name" value="Nuclear receptor 2C2-associated protein"/>
    <property type="match status" value="1"/>
</dbReference>
<dbReference type="OrthoDB" id="10250488at2759"/>
<evidence type="ECO:0000313" key="6">
    <source>
        <dbReference type="EMBL" id="KAG8221837.1"/>
    </source>
</evidence>
<comment type="subcellular location">
    <subcellularLocation>
        <location evidence="1">Nucleus</location>
    </subcellularLocation>
</comment>
<evidence type="ECO:0000256" key="4">
    <source>
        <dbReference type="ARBA" id="ARBA00023242"/>
    </source>
</evidence>
<dbReference type="GO" id="GO:0005634">
    <property type="term" value="C:nucleus"/>
    <property type="evidence" value="ECO:0007669"/>
    <property type="project" value="UniProtKB-SubCell"/>
</dbReference>
<comment type="caution">
    <text evidence="6">The sequence shown here is derived from an EMBL/GenBank/DDBJ whole genome shotgun (WGS) entry which is preliminary data.</text>
</comment>
<dbReference type="InterPro" id="IPR008979">
    <property type="entry name" value="Galactose-bd-like_sf"/>
</dbReference>
<reference evidence="6" key="2">
    <citation type="submission" date="2017-10" db="EMBL/GenBank/DDBJ databases">
        <title>Ladona fulva Genome sequencing and assembly.</title>
        <authorList>
            <person name="Murali S."/>
            <person name="Richards S."/>
            <person name="Bandaranaike D."/>
            <person name="Bellair M."/>
            <person name="Blankenburg K."/>
            <person name="Chao H."/>
            <person name="Dinh H."/>
            <person name="Doddapaneni H."/>
            <person name="Dugan-Rocha S."/>
            <person name="Elkadiri S."/>
            <person name="Gnanaolivu R."/>
            <person name="Hernandez B."/>
            <person name="Skinner E."/>
            <person name="Javaid M."/>
            <person name="Lee S."/>
            <person name="Li M."/>
            <person name="Ming W."/>
            <person name="Munidasa M."/>
            <person name="Muniz J."/>
            <person name="Nguyen L."/>
            <person name="Hughes D."/>
            <person name="Osuji N."/>
            <person name="Pu L.-L."/>
            <person name="Puazo M."/>
            <person name="Qu C."/>
            <person name="Quiroz J."/>
            <person name="Raj R."/>
            <person name="Weissenberger G."/>
            <person name="Xin Y."/>
            <person name="Zou X."/>
            <person name="Han Y."/>
            <person name="Worley K."/>
            <person name="Muzny D."/>
            <person name="Gibbs R."/>
        </authorList>
    </citation>
    <scope>NUCLEOTIDE SEQUENCE</scope>
    <source>
        <strain evidence="6">Sampled in the wild</strain>
    </source>
</reference>
<reference evidence="6" key="1">
    <citation type="submission" date="2013-04" db="EMBL/GenBank/DDBJ databases">
        <authorList>
            <person name="Qu J."/>
            <person name="Murali S.C."/>
            <person name="Bandaranaike D."/>
            <person name="Bellair M."/>
            <person name="Blankenburg K."/>
            <person name="Chao H."/>
            <person name="Dinh H."/>
            <person name="Doddapaneni H."/>
            <person name="Downs B."/>
            <person name="Dugan-Rocha S."/>
            <person name="Elkadiri S."/>
            <person name="Gnanaolivu R.D."/>
            <person name="Hernandez B."/>
            <person name="Javaid M."/>
            <person name="Jayaseelan J.C."/>
            <person name="Lee S."/>
            <person name="Li M."/>
            <person name="Ming W."/>
            <person name="Munidasa M."/>
            <person name="Muniz J."/>
            <person name="Nguyen L."/>
            <person name="Ongeri F."/>
            <person name="Osuji N."/>
            <person name="Pu L.-L."/>
            <person name="Puazo M."/>
            <person name="Qu C."/>
            <person name="Quiroz J."/>
            <person name="Raj R."/>
            <person name="Weissenberger G."/>
            <person name="Xin Y."/>
            <person name="Zou X."/>
            <person name="Han Y."/>
            <person name="Richards S."/>
            <person name="Worley K."/>
            <person name="Muzny D."/>
            <person name="Gibbs R."/>
        </authorList>
    </citation>
    <scope>NUCLEOTIDE SEQUENCE</scope>
    <source>
        <strain evidence="6">Sampled in the wild</strain>
    </source>
</reference>
<dbReference type="AlphaFoldDB" id="A0A8K0JSE6"/>
<organism evidence="6 7">
    <name type="scientific">Ladona fulva</name>
    <name type="common">Scarce chaser dragonfly</name>
    <name type="synonym">Libellula fulva</name>
    <dbReference type="NCBI Taxonomy" id="123851"/>
    <lineage>
        <taxon>Eukaryota</taxon>
        <taxon>Metazoa</taxon>
        <taxon>Ecdysozoa</taxon>
        <taxon>Arthropoda</taxon>
        <taxon>Hexapoda</taxon>
        <taxon>Insecta</taxon>
        <taxon>Pterygota</taxon>
        <taxon>Palaeoptera</taxon>
        <taxon>Odonata</taxon>
        <taxon>Epiprocta</taxon>
        <taxon>Anisoptera</taxon>
        <taxon>Libelluloidea</taxon>
        <taxon>Libellulidae</taxon>
        <taxon>Ladona</taxon>
    </lineage>
</organism>
<dbReference type="InterPro" id="IPR000421">
    <property type="entry name" value="FA58C"/>
</dbReference>
<comment type="similarity">
    <text evidence="2">Belongs to the NR2C2AP family.</text>
</comment>
<sequence length="175" mass="20003">MPGLLASPCRIPDCDAMFLITEQRKYKTHNPHSSLKVMSLIDSNKFQCRVSSVLNKDVKSYGKKHLFDGNEDSCWNSDQGTPQWIAIEFTDIIKVESYRIQFQGGFVGTNCVLKITDDCGSTHIENFYPEDVNSVQNFSLKEPRLAKSLKFVFNSSTDFFGRIVVYKLEIIESKR</sequence>
<dbReference type="Pfam" id="PF00754">
    <property type="entry name" value="F5_F8_type_C"/>
    <property type="match status" value="1"/>
</dbReference>
<dbReference type="SUPFAM" id="SSF49785">
    <property type="entry name" value="Galactose-binding domain-like"/>
    <property type="match status" value="1"/>
</dbReference>
<evidence type="ECO:0000256" key="2">
    <source>
        <dbReference type="ARBA" id="ARBA00009556"/>
    </source>
</evidence>
<dbReference type="Proteomes" id="UP000792457">
    <property type="component" value="Unassembled WGS sequence"/>
</dbReference>
<evidence type="ECO:0000256" key="1">
    <source>
        <dbReference type="ARBA" id="ARBA00004123"/>
    </source>
</evidence>
<evidence type="ECO:0000259" key="5">
    <source>
        <dbReference type="Pfam" id="PF00754"/>
    </source>
</evidence>
<proteinExistence type="inferred from homology"/>
<dbReference type="EMBL" id="KZ308114">
    <property type="protein sequence ID" value="KAG8221837.1"/>
    <property type="molecule type" value="Genomic_DNA"/>
</dbReference>